<feature type="region of interest" description="Disordered" evidence="1">
    <location>
        <begin position="40"/>
        <end position="77"/>
    </location>
</feature>
<feature type="compositionally biased region" description="Basic and acidic residues" evidence="1">
    <location>
        <begin position="273"/>
        <end position="282"/>
    </location>
</feature>
<evidence type="ECO:0000256" key="1">
    <source>
        <dbReference type="SAM" id="MobiDB-lite"/>
    </source>
</evidence>
<reference evidence="2" key="1">
    <citation type="submission" date="2021-01" db="EMBL/GenBank/DDBJ databases">
        <authorList>
            <person name="Corre E."/>
            <person name="Pelletier E."/>
            <person name="Niang G."/>
            <person name="Scheremetjew M."/>
            <person name="Finn R."/>
            <person name="Kale V."/>
            <person name="Holt S."/>
            <person name="Cochrane G."/>
            <person name="Meng A."/>
            <person name="Brown T."/>
            <person name="Cohen L."/>
        </authorList>
    </citation>
    <scope>NUCLEOTIDE SEQUENCE</scope>
    <source>
        <strain evidence="2">CCMP1510</strain>
    </source>
</reference>
<feature type="compositionally biased region" description="Low complexity" evidence="1">
    <location>
        <begin position="260"/>
        <end position="271"/>
    </location>
</feature>
<feature type="region of interest" description="Disordered" evidence="1">
    <location>
        <begin position="254"/>
        <end position="282"/>
    </location>
</feature>
<proteinExistence type="predicted"/>
<organism evidence="2">
    <name type="scientific">Aureoumbra lagunensis</name>
    <dbReference type="NCBI Taxonomy" id="44058"/>
    <lineage>
        <taxon>Eukaryota</taxon>
        <taxon>Sar</taxon>
        <taxon>Stramenopiles</taxon>
        <taxon>Ochrophyta</taxon>
        <taxon>Pelagophyceae</taxon>
        <taxon>Pelagomonadales</taxon>
        <taxon>Aureoumbra</taxon>
    </lineage>
</organism>
<protein>
    <submittedName>
        <fullName evidence="2">Uncharacterized protein</fullName>
    </submittedName>
</protein>
<sequence>MNTIVTASTDKEGSGHRAGGTLLQVLQSAMLVDDMISLSSSSAPMKRGAVSNQDERSETKKRKKQERRGRPANEAFRAMHYTGRVSSTIHLIASHQINDFPNGNAPAYTQIINHPRQSKKKDVSSRRCVMCGRISIQKHQQQHLHPHDSIDPLHAVIPMQNKDVCRECDRASWIHHSTGMVIKWCKGCKRFENILKFQGSIFASKCDSCRERGRIGYFERVARKKKEGEDNDTTPLINNQQPLNKNMNHFHSLHQKGGLTTTTTTTTTTEGEQQEKEVTTTV</sequence>
<dbReference type="AlphaFoldDB" id="A0A7S3NML3"/>
<evidence type="ECO:0000313" key="2">
    <source>
        <dbReference type="EMBL" id="CAE0370428.1"/>
    </source>
</evidence>
<accession>A0A7S3NML3</accession>
<name>A0A7S3NML3_9STRA</name>
<dbReference type="EMBL" id="HBIJ01016836">
    <property type="protein sequence ID" value="CAE0370428.1"/>
    <property type="molecule type" value="Transcribed_RNA"/>
</dbReference>
<gene>
    <name evidence="2" type="ORF">ALAG00032_LOCUS11206</name>
</gene>